<dbReference type="AlphaFoldDB" id="A0A8H3R5E9"/>
<accession>A0A8H3R5E9</accession>
<sequence>MPLFNDDENKRIKYRMRMWGHLDDCFVLISNEMPRFTPKQISDHWENFLNPQFKNIERKINIRRKLDQKKRNKRLEPRTAGKFIKLAIKNSRIYLTREENVQEKLACINNLLNCTSTCLYLAVCA</sequence>
<evidence type="ECO:0000313" key="1">
    <source>
        <dbReference type="EMBL" id="GET03583.1"/>
    </source>
</evidence>
<dbReference type="OrthoDB" id="10443822at2759"/>
<organism evidence="1 2">
    <name type="scientific">Rhizophagus clarus</name>
    <dbReference type="NCBI Taxonomy" id="94130"/>
    <lineage>
        <taxon>Eukaryota</taxon>
        <taxon>Fungi</taxon>
        <taxon>Fungi incertae sedis</taxon>
        <taxon>Mucoromycota</taxon>
        <taxon>Glomeromycotina</taxon>
        <taxon>Glomeromycetes</taxon>
        <taxon>Glomerales</taxon>
        <taxon>Glomeraceae</taxon>
        <taxon>Rhizophagus</taxon>
    </lineage>
</organism>
<reference evidence="1" key="1">
    <citation type="submission" date="2019-10" db="EMBL/GenBank/DDBJ databases">
        <title>Conservation and host-specific expression of non-tandemly repeated heterogenous ribosome RNA gene in arbuscular mycorrhizal fungi.</title>
        <authorList>
            <person name="Maeda T."/>
            <person name="Kobayashi Y."/>
            <person name="Nakagawa T."/>
            <person name="Ezawa T."/>
            <person name="Yamaguchi K."/>
            <person name="Bino T."/>
            <person name="Nishimoto Y."/>
            <person name="Shigenobu S."/>
            <person name="Kawaguchi M."/>
        </authorList>
    </citation>
    <scope>NUCLEOTIDE SEQUENCE</scope>
    <source>
        <strain evidence="1">HR1</strain>
    </source>
</reference>
<name>A0A8H3R5E9_9GLOM</name>
<comment type="caution">
    <text evidence="1">The sequence shown here is derived from an EMBL/GenBank/DDBJ whole genome shotgun (WGS) entry which is preliminary data.</text>
</comment>
<dbReference type="SUPFAM" id="SSF46689">
    <property type="entry name" value="Homeodomain-like"/>
    <property type="match status" value="1"/>
</dbReference>
<dbReference type="InterPro" id="IPR001005">
    <property type="entry name" value="SANT/Myb"/>
</dbReference>
<dbReference type="EMBL" id="BLAL01000324">
    <property type="protein sequence ID" value="GET03583.1"/>
    <property type="molecule type" value="Genomic_DNA"/>
</dbReference>
<evidence type="ECO:0008006" key="3">
    <source>
        <dbReference type="Google" id="ProtNLM"/>
    </source>
</evidence>
<proteinExistence type="predicted"/>
<evidence type="ECO:0000313" key="2">
    <source>
        <dbReference type="Proteomes" id="UP000615446"/>
    </source>
</evidence>
<dbReference type="CDD" id="cd00167">
    <property type="entry name" value="SANT"/>
    <property type="match status" value="1"/>
</dbReference>
<dbReference type="Proteomes" id="UP000615446">
    <property type="component" value="Unassembled WGS sequence"/>
</dbReference>
<gene>
    <name evidence="1" type="ORF">RCL2_002991600</name>
</gene>
<protein>
    <recommendedName>
        <fullName evidence="3">Myb-like domain-containing protein</fullName>
    </recommendedName>
</protein>
<dbReference type="InterPro" id="IPR009057">
    <property type="entry name" value="Homeodomain-like_sf"/>
</dbReference>